<dbReference type="GO" id="GO:0003743">
    <property type="term" value="F:translation initiation factor activity"/>
    <property type="evidence" value="ECO:0007669"/>
    <property type="project" value="UniProtKB-KW"/>
</dbReference>
<dbReference type="NCBIfam" id="TIGR00512">
    <property type="entry name" value="salvage_mtnA"/>
    <property type="match status" value="1"/>
</dbReference>
<dbReference type="InterPro" id="IPR011559">
    <property type="entry name" value="Initiation_fac_2B_a/b/d"/>
</dbReference>
<keyword evidence="2" id="KW-0486">Methionine biosynthesis</keyword>
<evidence type="ECO:0000256" key="1">
    <source>
        <dbReference type="ARBA" id="ARBA00023235"/>
    </source>
</evidence>
<dbReference type="InterPro" id="IPR027363">
    <property type="entry name" value="M1Pi_N"/>
</dbReference>
<dbReference type="InterPro" id="IPR000649">
    <property type="entry name" value="IF-2B-related"/>
</dbReference>
<dbReference type="NCBIfam" id="TIGR00524">
    <property type="entry name" value="eIF-2B_rel"/>
    <property type="match status" value="1"/>
</dbReference>
<dbReference type="InParanoid" id="D9Q1N4"/>
<gene>
    <name evidence="3" type="ordered locus">ASAC_0816</name>
</gene>
<comment type="function">
    <text evidence="2">Catalyzes the interconversion of methylthioribose-1-phosphate (MTR-1-P) into methylthioribulose-1-phosphate (MTRu-1-P).</text>
</comment>
<dbReference type="GeneID" id="9499051"/>
<dbReference type="eggNOG" id="arCOG01123">
    <property type="taxonomic scope" value="Archaea"/>
</dbReference>
<feature type="site" description="Transition state stabilizer" evidence="2">
    <location>
        <position position="176"/>
    </location>
</feature>
<dbReference type="EMBL" id="CP001742">
    <property type="protein sequence ID" value="ADL19222.1"/>
    <property type="molecule type" value="Genomic_DNA"/>
</dbReference>
<feature type="binding site" evidence="2">
    <location>
        <position position="215"/>
    </location>
    <ligand>
        <name>substrate</name>
    </ligand>
</feature>
<keyword evidence="3" id="KW-0396">Initiation factor</keyword>
<dbReference type="InterPro" id="IPR042529">
    <property type="entry name" value="IF_2B-like_C"/>
</dbReference>
<proteinExistence type="inferred from homology"/>
<dbReference type="RefSeq" id="WP_013266734.1">
    <property type="nucleotide sequence ID" value="NC_014374.1"/>
</dbReference>
<evidence type="ECO:0000313" key="4">
    <source>
        <dbReference type="Proteomes" id="UP000000346"/>
    </source>
</evidence>
<dbReference type="PANTHER" id="PTHR43475">
    <property type="entry name" value="METHYLTHIORIBOSE-1-PHOSPHATE ISOMERASE"/>
    <property type="match status" value="1"/>
</dbReference>
<dbReference type="SUPFAM" id="SSF100950">
    <property type="entry name" value="NagB/RpiA/CoA transferase-like"/>
    <property type="match status" value="1"/>
</dbReference>
<evidence type="ECO:0000313" key="3">
    <source>
        <dbReference type="EMBL" id="ADL19222.1"/>
    </source>
</evidence>
<comment type="catalytic activity">
    <reaction evidence="2">
        <text>5-(methylsulfanyl)-alpha-D-ribose 1-phosphate = 5-(methylsulfanyl)-D-ribulose 1-phosphate</text>
        <dbReference type="Rhea" id="RHEA:19989"/>
        <dbReference type="ChEBI" id="CHEBI:58533"/>
        <dbReference type="ChEBI" id="CHEBI:58548"/>
        <dbReference type="EC" id="5.3.1.23"/>
    </reaction>
</comment>
<dbReference type="Gene3D" id="3.40.50.10470">
    <property type="entry name" value="Translation initiation factor eif-2b, domain 2"/>
    <property type="match status" value="1"/>
</dbReference>
<dbReference type="Gene3D" id="1.20.120.420">
    <property type="entry name" value="translation initiation factor eif-2b, domain 1"/>
    <property type="match status" value="1"/>
</dbReference>
<feature type="binding site" evidence="2">
    <location>
        <position position="106"/>
    </location>
    <ligand>
        <name>substrate</name>
    </ligand>
</feature>
<accession>D9Q1N4</accession>
<dbReference type="STRING" id="666510.ASAC_0816"/>
<keyword evidence="2" id="KW-0028">Amino-acid biosynthesis</keyword>
<dbReference type="FunFam" id="1.20.120.420:FF:000003">
    <property type="entry name" value="Methylthioribose-1-phosphate isomerase"/>
    <property type="match status" value="1"/>
</dbReference>
<dbReference type="KEGG" id="asc:ASAC_0816"/>
<dbReference type="FunFam" id="3.40.50.10470:FF:000006">
    <property type="entry name" value="Methylthioribose-1-phosphate isomerase"/>
    <property type="match status" value="1"/>
</dbReference>
<feature type="binding site" evidence="2">
    <location>
        <begin position="63"/>
        <end position="65"/>
    </location>
    <ligand>
        <name>substrate</name>
    </ligand>
</feature>
<feature type="binding site" evidence="2">
    <location>
        <begin position="266"/>
        <end position="267"/>
    </location>
    <ligand>
        <name>substrate</name>
    </ligand>
</feature>
<comment type="similarity">
    <text evidence="2">Belongs to the EIF-2B alpha/beta/delta subunits family. MtnA subfamily.</text>
</comment>
<dbReference type="GO" id="GO:0019509">
    <property type="term" value="P:L-methionine salvage from methylthioadenosine"/>
    <property type="evidence" value="ECO:0007669"/>
    <property type="project" value="UniProtKB-UniRule"/>
</dbReference>
<keyword evidence="4" id="KW-1185">Reference proteome</keyword>
<dbReference type="InterPro" id="IPR005251">
    <property type="entry name" value="IF-M1Pi"/>
</dbReference>
<sequence>MLEDLLSRLDRLKEFLTIKPLYYDLNTNEFVWIDTRQLPWNEVYIRTKDYNRVARAIKDMEIRGAPAIGVTAAFGLTLAAVHSKAKRAEELMNEIKEAYGVLAATRPTAYNLFWALDRTWRAAQRAFEVENDADAIREAVLREAFTIYVEDVENNVNMGRNGAKLIDNGDRIVTHCNTGSLATAGFGTALGVIRYAWHEGKSIKVYADETRPLLQGARLTVWELKKDGIPVTLIVDGASGLLFRRGMADLAIVGADRITLSGHVANKIGTYNLALAANANGKEFYVAAPTSTIQPVVGEDSIVIEERSPDEVKTVLGRLTITVDDVEAWNPAFDITPPELVSGIITEKGVARRPYEKTLKEIIGLTE</sequence>
<feature type="active site" description="Proton donor" evidence="2">
    <location>
        <position position="256"/>
    </location>
</feature>
<evidence type="ECO:0000256" key="2">
    <source>
        <dbReference type="HAMAP-Rule" id="MF_01678"/>
    </source>
</evidence>
<dbReference type="GO" id="GO:0046523">
    <property type="term" value="F:S-methyl-5-thioribose-1-phosphate isomerase activity"/>
    <property type="evidence" value="ECO:0007669"/>
    <property type="project" value="UniProtKB-UniRule"/>
</dbReference>
<dbReference type="PANTHER" id="PTHR43475:SF1">
    <property type="entry name" value="METHYLTHIORIBOSE-1-PHOSPHATE ISOMERASE"/>
    <property type="match status" value="1"/>
</dbReference>
<dbReference type="Proteomes" id="UP000000346">
    <property type="component" value="Chromosome"/>
</dbReference>
<dbReference type="Pfam" id="PF01008">
    <property type="entry name" value="IF-2B"/>
    <property type="match status" value="1"/>
</dbReference>
<dbReference type="FunCoup" id="D9Q1N4">
    <property type="interactions" value="200"/>
</dbReference>
<protein>
    <recommendedName>
        <fullName evidence="2">Putative methylthioribose-1-phosphate isomerase</fullName>
        <shortName evidence="2">M1Pi</shortName>
        <shortName evidence="2">MTR-1-P isomerase</shortName>
        <ecNumber evidence="2">5.3.1.23</ecNumber>
    </recommendedName>
    <alternativeName>
        <fullName evidence="2">MTNA-like protein</fullName>
        <shortName evidence="2">aMTNA</shortName>
    </alternativeName>
    <alternativeName>
        <fullName evidence="2">S-methyl-5-thioribose-1-phosphate isomerase</fullName>
    </alternativeName>
</protein>
<dbReference type="HOGENOM" id="CLU_016218_1_2_2"/>
<keyword evidence="3" id="KW-0648">Protein biosynthesis</keyword>
<dbReference type="EC" id="5.3.1.23" evidence="2"/>
<reference evidence="3 4" key="1">
    <citation type="journal article" date="2010" name="Appl. Environ. Microbiol.">
        <title>The genome sequence of the crenarchaeon Acidilobus saccharovorans supports a new order, Acidilobales, and suggests an important ecological role in terrestrial acidic hot springs.</title>
        <authorList>
            <person name="Mardanov A.V."/>
            <person name="Svetlitchnyi V.A."/>
            <person name="Beletsky A.V."/>
            <person name="Prokofeva M.I."/>
            <person name="Bonch-Osmolovskaya E.A."/>
            <person name="Ravin N.V."/>
            <person name="Skryabin K.G."/>
        </authorList>
    </citation>
    <scope>NUCLEOTIDE SEQUENCE [LARGE SCALE GENOMIC DNA]</scope>
    <source>
        <strain evidence="4">DSM 16705 / JCM 18335 / VKM B-2471 / 345-15</strain>
    </source>
</reference>
<keyword evidence="1 2" id="KW-0413">Isomerase</keyword>
<dbReference type="NCBIfam" id="NF004326">
    <property type="entry name" value="PRK05720.1"/>
    <property type="match status" value="1"/>
</dbReference>
<dbReference type="HAMAP" id="MF_01678">
    <property type="entry name" value="Salvage_MtnA"/>
    <property type="match status" value="1"/>
</dbReference>
<dbReference type="InterPro" id="IPR037171">
    <property type="entry name" value="NagB/RpiA_transferase-like"/>
</dbReference>
<dbReference type="AlphaFoldDB" id="D9Q1N4"/>
<name>D9Q1N4_ACIS3</name>
<organism evidence="3 4">
    <name type="scientific">Acidilobus saccharovorans (strain DSM 16705 / JCM 18335 / VKM B-2471 / 345-15)</name>
    <dbReference type="NCBI Taxonomy" id="666510"/>
    <lineage>
        <taxon>Archaea</taxon>
        <taxon>Thermoproteota</taxon>
        <taxon>Thermoprotei</taxon>
        <taxon>Acidilobales</taxon>
        <taxon>Acidilobaceae</taxon>
        <taxon>Acidilobus</taxon>
    </lineage>
</organism>